<organism evidence="6 7">
    <name type="scientific">Chitinophaga sancti</name>
    <dbReference type="NCBI Taxonomy" id="1004"/>
    <lineage>
        <taxon>Bacteria</taxon>
        <taxon>Pseudomonadati</taxon>
        <taxon>Bacteroidota</taxon>
        <taxon>Chitinophagia</taxon>
        <taxon>Chitinophagales</taxon>
        <taxon>Chitinophagaceae</taxon>
        <taxon>Chitinophaga</taxon>
    </lineage>
</organism>
<gene>
    <name evidence="6" type="ORF">SAMN05661012_06215</name>
</gene>
<proteinExistence type="predicted"/>
<keyword evidence="3 4" id="KW-0472">Membrane</keyword>
<feature type="transmembrane region" description="Helical" evidence="4">
    <location>
        <begin position="63"/>
        <end position="82"/>
    </location>
</feature>
<dbReference type="InterPro" id="IPR036259">
    <property type="entry name" value="MFS_trans_sf"/>
</dbReference>
<feature type="transmembrane region" description="Helical" evidence="4">
    <location>
        <begin position="224"/>
        <end position="247"/>
    </location>
</feature>
<reference evidence="6 7" key="1">
    <citation type="submission" date="2016-11" db="EMBL/GenBank/DDBJ databases">
        <authorList>
            <person name="Jaros S."/>
            <person name="Januszkiewicz K."/>
            <person name="Wedrychowicz H."/>
        </authorList>
    </citation>
    <scope>NUCLEOTIDE SEQUENCE [LARGE SCALE GENOMIC DNA]</scope>
    <source>
        <strain evidence="6 7">DSM 784</strain>
    </source>
</reference>
<dbReference type="Pfam" id="PF07690">
    <property type="entry name" value="MFS_1"/>
    <property type="match status" value="1"/>
</dbReference>
<dbReference type="SUPFAM" id="SSF103473">
    <property type="entry name" value="MFS general substrate transporter"/>
    <property type="match status" value="1"/>
</dbReference>
<dbReference type="Proteomes" id="UP000183788">
    <property type="component" value="Unassembled WGS sequence"/>
</dbReference>
<dbReference type="AlphaFoldDB" id="A0A1K1SWI6"/>
<dbReference type="EMBL" id="FPIZ01000035">
    <property type="protein sequence ID" value="SFW88213.1"/>
    <property type="molecule type" value="Genomic_DNA"/>
</dbReference>
<keyword evidence="2 4" id="KW-1133">Transmembrane helix</keyword>
<evidence type="ECO:0000256" key="2">
    <source>
        <dbReference type="ARBA" id="ARBA00022989"/>
    </source>
</evidence>
<evidence type="ECO:0000256" key="3">
    <source>
        <dbReference type="ARBA" id="ARBA00023136"/>
    </source>
</evidence>
<evidence type="ECO:0000256" key="4">
    <source>
        <dbReference type="SAM" id="Phobius"/>
    </source>
</evidence>
<dbReference type="Gene3D" id="1.20.1250.20">
    <property type="entry name" value="MFS general substrate transporter like domains"/>
    <property type="match status" value="1"/>
</dbReference>
<feature type="domain" description="Major facilitator superfamily (MFS) profile" evidence="5">
    <location>
        <begin position="27"/>
        <end position="397"/>
    </location>
</feature>
<dbReference type="InterPro" id="IPR020846">
    <property type="entry name" value="MFS_dom"/>
</dbReference>
<feature type="transmembrane region" description="Helical" evidence="4">
    <location>
        <begin position="94"/>
        <end position="113"/>
    </location>
</feature>
<dbReference type="PANTHER" id="PTHR11360:SF308">
    <property type="entry name" value="BLL3089 PROTEIN"/>
    <property type="match status" value="1"/>
</dbReference>
<dbReference type="InterPro" id="IPR050327">
    <property type="entry name" value="Proton-linked_MCT"/>
</dbReference>
<dbReference type="PROSITE" id="PS50850">
    <property type="entry name" value="MFS"/>
    <property type="match status" value="1"/>
</dbReference>
<feature type="transmembrane region" description="Helical" evidence="4">
    <location>
        <begin position="27"/>
        <end position="51"/>
    </location>
</feature>
<evidence type="ECO:0000313" key="6">
    <source>
        <dbReference type="EMBL" id="SFW88213.1"/>
    </source>
</evidence>
<dbReference type="PANTHER" id="PTHR11360">
    <property type="entry name" value="MONOCARBOXYLATE TRANSPORTER"/>
    <property type="match status" value="1"/>
</dbReference>
<dbReference type="STRING" id="1004.SAMN05661012_06215"/>
<evidence type="ECO:0000259" key="5">
    <source>
        <dbReference type="PROSITE" id="PS50850"/>
    </source>
</evidence>
<dbReference type="InterPro" id="IPR011701">
    <property type="entry name" value="MFS"/>
</dbReference>
<accession>A0A1K1SWI6</accession>
<sequence>MADPSNFRPLQRFMEQLIENSKPPYTVLFLAGFSQIILWGGSYFILSVLSAPIMQETGWSYQQVYGCLSLALLISGLLLPAIGKLIQHTTQNYILHYAGIVMGIGLIIVGLATSYALFVLGWIVIGIGMGMGLYDALFASLGKLFGGKARKVIVWVTLIASLAPSLSWPFTSFLLHELGWRHTCFTLAGILMVGIYPLHKYIFRPVPPKVQVSAGGSISFRTPIFYLLLANFTIGALITTGVVVHLIDILRAKKIDMSTILMIVAFLGPSQSAARTLEMLIANRSAVEMAFISTFAMLLGIGLLFFHPSLATIGIIIFGIGNGMRSVLRGTLPLSIYGPEQYPLVIGRLARMPLIAQAAAPFIGGFMIQQFGTTTYLCSLCALLLINLVLIRYIKSYELQFQKS</sequence>
<protein>
    <recommendedName>
        <fullName evidence="5">Major facilitator superfamily (MFS) profile domain-containing protein</fullName>
    </recommendedName>
</protein>
<keyword evidence="1 4" id="KW-0812">Transmembrane</keyword>
<feature type="transmembrane region" description="Helical" evidence="4">
    <location>
        <begin position="119"/>
        <end position="140"/>
    </location>
</feature>
<feature type="transmembrane region" description="Helical" evidence="4">
    <location>
        <begin position="289"/>
        <end position="306"/>
    </location>
</feature>
<feature type="transmembrane region" description="Helical" evidence="4">
    <location>
        <begin position="374"/>
        <end position="394"/>
    </location>
</feature>
<evidence type="ECO:0000313" key="7">
    <source>
        <dbReference type="Proteomes" id="UP000183788"/>
    </source>
</evidence>
<feature type="transmembrane region" description="Helical" evidence="4">
    <location>
        <begin position="152"/>
        <end position="174"/>
    </location>
</feature>
<feature type="transmembrane region" description="Helical" evidence="4">
    <location>
        <begin position="259"/>
        <end position="277"/>
    </location>
</feature>
<evidence type="ECO:0000256" key="1">
    <source>
        <dbReference type="ARBA" id="ARBA00022692"/>
    </source>
</evidence>
<dbReference type="GO" id="GO:0022857">
    <property type="term" value="F:transmembrane transporter activity"/>
    <property type="evidence" value="ECO:0007669"/>
    <property type="project" value="InterPro"/>
</dbReference>
<feature type="transmembrane region" description="Helical" evidence="4">
    <location>
        <begin position="180"/>
        <end position="203"/>
    </location>
</feature>
<name>A0A1K1SWI6_9BACT</name>